<protein>
    <submittedName>
        <fullName evidence="1">11080_t:CDS:1</fullName>
    </submittedName>
</protein>
<sequence>MWTLKVKLNEFITLAIIFLLKISGNVCFGPEGLAGHVAVNVSDRMYFMGGSRFIPSANPIRSSIRVYNLSDEVFVLDLSSQFSTSSPPYIDLSNTSRMLYGYERGTVVLGGASRQDIFLIGGVQQDLAMLNKIDNNATITSNKTLMIEEISKTYNQIDKFIYYYRPNATIWSYPQNQRGIVPTRRRSTATVINKKGVMYIFGGRVQVDTGSPIFTCYNDLYSFDTVLLSWNKIDAVNAPLPQSHSAPVLLPSGKILYIGGVSQTTPGTDADLIDMTDIRVFDTVSSTWSYKTAILKDPSISIQPRISHTATLTSDNNEIIIIGGNSNYNYNLTTATPVFVSLNIATENYEYSELITSGDKPPLLAAHTANLYQNYLIVAFGNITNFATPPTEISSRIYLLDMPCKVWVTTFTPGKSTCKIPSNGLINKAIIAIIVCSSIVVERLKRPTMNTAIILLESPKLNPEDIN</sequence>
<accession>A0ACA9K998</accession>
<comment type="caution">
    <text evidence="1">The sequence shown here is derived from an EMBL/GenBank/DDBJ whole genome shotgun (WGS) entry which is preliminary data.</text>
</comment>
<dbReference type="EMBL" id="CAJVPM010001128">
    <property type="protein sequence ID" value="CAG8460408.1"/>
    <property type="molecule type" value="Genomic_DNA"/>
</dbReference>
<keyword evidence="2" id="KW-1185">Reference proteome</keyword>
<reference evidence="1" key="1">
    <citation type="submission" date="2021-06" db="EMBL/GenBank/DDBJ databases">
        <authorList>
            <person name="Kallberg Y."/>
            <person name="Tangrot J."/>
            <person name="Rosling A."/>
        </authorList>
    </citation>
    <scope>NUCLEOTIDE SEQUENCE</scope>
    <source>
        <strain evidence="1">AU212A</strain>
    </source>
</reference>
<gene>
    <name evidence="1" type="ORF">SCALOS_LOCUS1588</name>
</gene>
<name>A0ACA9K998_9GLOM</name>
<organism evidence="1 2">
    <name type="scientific">Scutellospora calospora</name>
    <dbReference type="NCBI Taxonomy" id="85575"/>
    <lineage>
        <taxon>Eukaryota</taxon>
        <taxon>Fungi</taxon>
        <taxon>Fungi incertae sedis</taxon>
        <taxon>Mucoromycota</taxon>
        <taxon>Glomeromycotina</taxon>
        <taxon>Glomeromycetes</taxon>
        <taxon>Diversisporales</taxon>
        <taxon>Gigasporaceae</taxon>
        <taxon>Scutellospora</taxon>
    </lineage>
</organism>
<evidence type="ECO:0000313" key="2">
    <source>
        <dbReference type="Proteomes" id="UP000789860"/>
    </source>
</evidence>
<dbReference type="Proteomes" id="UP000789860">
    <property type="component" value="Unassembled WGS sequence"/>
</dbReference>
<proteinExistence type="predicted"/>
<evidence type="ECO:0000313" key="1">
    <source>
        <dbReference type="EMBL" id="CAG8460408.1"/>
    </source>
</evidence>